<dbReference type="PATRIC" id="fig|316.97.peg.4036"/>
<dbReference type="Proteomes" id="UP000025238">
    <property type="component" value="Chromosome"/>
</dbReference>
<protein>
    <recommendedName>
        <fullName evidence="3">PqqD family protein</fullName>
    </recommendedName>
</protein>
<name>A0A023WY49_STUST</name>
<reference evidence="1 2" key="1">
    <citation type="submission" date="2014-03" db="EMBL/GenBank/DDBJ databases">
        <title>Complete genome sequence of Pseudomonas stutzeri 19SMN4.</title>
        <authorList>
            <person name="Brunet-Galmes I."/>
            <person name="Nogales B."/>
            <person name="Busquets A."/>
            <person name="Pena A."/>
            <person name="Gomila M."/>
            <person name="Garcia-Valdes E."/>
            <person name="Lalucat J."/>
            <person name="Bennasar A."/>
            <person name="Bosch R."/>
        </authorList>
    </citation>
    <scope>NUCLEOTIDE SEQUENCE [LARGE SCALE GENOMIC DNA]</scope>
    <source>
        <strain evidence="1 2">19SMN4</strain>
    </source>
</reference>
<dbReference type="KEGG" id="pstu:UIB01_20190"/>
<accession>A0A023WY49</accession>
<proteinExistence type="predicted"/>
<dbReference type="EMBL" id="CP007509">
    <property type="protein sequence ID" value="AHY45142.1"/>
    <property type="molecule type" value="Genomic_DNA"/>
</dbReference>
<dbReference type="InterPro" id="IPR008792">
    <property type="entry name" value="PQQD"/>
</dbReference>
<gene>
    <name evidence="1" type="ORF">UIB01_20190</name>
</gene>
<dbReference type="AlphaFoldDB" id="A0A023WY49"/>
<evidence type="ECO:0000313" key="2">
    <source>
        <dbReference type="Proteomes" id="UP000025238"/>
    </source>
</evidence>
<sequence length="97" mass="10642">MSNHIPPAGESASRLRFYGDEFVFDVVSGMFFRLNPAASYMLRAIDSGASPSELPQLLVQRYGLDNATATRDAQLFINNLAAMEPLDRLFDAKAGKS</sequence>
<dbReference type="OrthoDB" id="6971259at2"/>
<evidence type="ECO:0008006" key="3">
    <source>
        <dbReference type="Google" id="ProtNLM"/>
    </source>
</evidence>
<dbReference type="Pfam" id="PF05402">
    <property type="entry name" value="PqqD"/>
    <property type="match status" value="1"/>
</dbReference>
<dbReference type="InterPro" id="IPR041881">
    <property type="entry name" value="PqqD_sf"/>
</dbReference>
<dbReference type="Gene3D" id="1.10.10.1150">
    <property type="entry name" value="Coenzyme PQQ synthesis protein D (PqqD)"/>
    <property type="match status" value="1"/>
</dbReference>
<organism evidence="1 2">
    <name type="scientific">Stutzerimonas stutzeri</name>
    <name type="common">Pseudomonas stutzeri</name>
    <dbReference type="NCBI Taxonomy" id="316"/>
    <lineage>
        <taxon>Bacteria</taxon>
        <taxon>Pseudomonadati</taxon>
        <taxon>Pseudomonadota</taxon>
        <taxon>Gammaproteobacteria</taxon>
        <taxon>Pseudomonadales</taxon>
        <taxon>Pseudomonadaceae</taxon>
        <taxon>Stutzerimonas</taxon>
    </lineage>
</organism>
<evidence type="ECO:0000313" key="1">
    <source>
        <dbReference type="EMBL" id="AHY45142.1"/>
    </source>
</evidence>